<keyword evidence="2 8" id="KW-0813">Transport</keyword>
<protein>
    <submittedName>
        <fullName evidence="13">TonB-dependent receptor</fullName>
    </submittedName>
</protein>
<keyword evidence="10" id="KW-0732">Signal</keyword>
<dbReference type="GO" id="GO:0009279">
    <property type="term" value="C:cell outer membrane"/>
    <property type="evidence" value="ECO:0007669"/>
    <property type="project" value="UniProtKB-SubCell"/>
</dbReference>
<evidence type="ECO:0000313" key="14">
    <source>
        <dbReference type="Proteomes" id="UP000245535"/>
    </source>
</evidence>
<evidence type="ECO:0000256" key="4">
    <source>
        <dbReference type="ARBA" id="ARBA00022692"/>
    </source>
</evidence>
<keyword evidence="6 8" id="KW-0472">Membrane</keyword>
<keyword evidence="4 8" id="KW-0812">Transmembrane</keyword>
<feature type="domain" description="TonB-dependent receptor plug" evidence="12">
    <location>
        <begin position="132"/>
        <end position="229"/>
    </location>
</feature>
<gene>
    <name evidence="13" type="ORF">BC781_101544</name>
</gene>
<evidence type="ECO:0000313" key="13">
    <source>
        <dbReference type="EMBL" id="PWJ44194.1"/>
    </source>
</evidence>
<dbReference type="AlphaFoldDB" id="A0A315ZHL2"/>
<keyword evidence="3 8" id="KW-1134">Transmembrane beta strand</keyword>
<evidence type="ECO:0000256" key="3">
    <source>
        <dbReference type="ARBA" id="ARBA00022452"/>
    </source>
</evidence>
<evidence type="ECO:0000259" key="12">
    <source>
        <dbReference type="Pfam" id="PF07715"/>
    </source>
</evidence>
<accession>A0A315ZHL2</accession>
<dbReference type="PANTHER" id="PTHR40980">
    <property type="entry name" value="PLUG DOMAIN-CONTAINING PROTEIN"/>
    <property type="match status" value="1"/>
</dbReference>
<dbReference type="Proteomes" id="UP000245535">
    <property type="component" value="Unassembled WGS sequence"/>
</dbReference>
<evidence type="ECO:0000256" key="5">
    <source>
        <dbReference type="ARBA" id="ARBA00023077"/>
    </source>
</evidence>
<evidence type="ECO:0000256" key="2">
    <source>
        <dbReference type="ARBA" id="ARBA00022448"/>
    </source>
</evidence>
<evidence type="ECO:0000256" key="1">
    <source>
        <dbReference type="ARBA" id="ARBA00004571"/>
    </source>
</evidence>
<dbReference type="SUPFAM" id="SSF49464">
    <property type="entry name" value="Carboxypeptidase regulatory domain-like"/>
    <property type="match status" value="1"/>
</dbReference>
<dbReference type="InterPro" id="IPR037066">
    <property type="entry name" value="Plug_dom_sf"/>
</dbReference>
<keyword evidence="5 9" id="KW-0798">TonB box</keyword>
<dbReference type="Gene3D" id="2.170.130.10">
    <property type="entry name" value="TonB-dependent receptor, plug domain"/>
    <property type="match status" value="1"/>
</dbReference>
<keyword evidence="14" id="KW-1185">Reference proteome</keyword>
<dbReference type="EMBL" id="QGDO01000001">
    <property type="protein sequence ID" value="PWJ44194.1"/>
    <property type="molecule type" value="Genomic_DNA"/>
</dbReference>
<dbReference type="Gene3D" id="2.40.170.20">
    <property type="entry name" value="TonB-dependent receptor, beta-barrel domain"/>
    <property type="match status" value="1"/>
</dbReference>
<evidence type="ECO:0000256" key="8">
    <source>
        <dbReference type="PROSITE-ProRule" id="PRU01360"/>
    </source>
</evidence>
<evidence type="ECO:0000259" key="11">
    <source>
        <dbReference type="Pfam" id="PF00593"/>
    </source>
</evidence>
<comment type="subcellular location">
    <subcellularLocation>
        <location evidence="1 8">Cell outer membrane</location>
        <topology evidence="1 8">Multi-pass membrane protein</topology>
    </subcellularLocation>
</comment>
<dbReference type="SUPFAM" id="SSF56935">
    <property type="entry name" value="Porins"/>
    <property type="match status" value="1"/>
</dbReference>
<name>A0A315ZHL2_SEDFL</name>
<dbReference type="InterPro" id="IPR036942">
    <property type="entry name" value="Beta-barrel_TonB_sf"/>
</dbReference>
<dbReference type="PANTHER" id="PTHR40980:SF4">
    <property type="entry name" value="TONB-DEPENDENT RECEPTOR-LIKE BETA-BARREL DOMAIN-CONTAINING PROTEIN"/>
    <property type="match status" value="1"/>
</dbReference>
<evidence type="ECO:0000256" key="10">
    <source>
        <dbReference type="SAM" id="SignalP"/>
    </source>
</evidence>
<keyword evidence="13" id="KW-0675">Receptor</keyword>
<feature type="chain" id="PRO_5016362207" evidence="10">
    <location>
        <begin position="25"/>
        <end position="933"/>
    </location>
</feature>
<comment type="caution">
    <text evidence="13">The sequence shown here is derived from an EMBL/GenBank/DDBJ whole genome shotgun (WGS) entry which is preliminary data.</text>
</comment>
<sequence>MSLCWKNVLALVFTLSILGTTLNAQERAKLIGRVTDQETGEEIIGASILVKGTGTGTATDIFGNYALNLVNGTHVLQLTYIGYESQEIEVVLQNAETKELNITLKPDAQQLDMVEVVAKKDQRSEASMINTVKESDMVVSGVSAELIAKQGGGSAADVMKRIPGITLIENRFVMVRGLNQRYNSVLVNGVGVPSTEPDAKVFSFDILPSSMIDQLLVYKSGSAELPGEMAGAVIDVTTRNDLTEDFNSISLSLGARVGTTGQRFLFDQGSGMDYTGFGTNNRAWGNQFPQKLSSNANEAAQQAQSLNNNWAWSEGTALPTGSISYSMGRLFDVGGLEMSNITSVGYSNDYKTSEVSNYKYSPGGTASIYNSEGNKFENSTKTYVLSNFSARWNSNNKIEFKNLFNQIGEREMFEREGEDLANNFLQKDYSMRYQSRSFYMGQLSGEHELSDDKKLTWTTGLSTMRMNEPDWKRIRYQGGYVSAEDNPNRYNDLPLAFFNQANLDYNSRYSSELNENIYNARVDYEQTFENPYHSDKKIKLNAGLYGEASKRDFSVRWTSITPFPNNAPETPVYGADMNTIFAPENFGPGGWTMREGTNPSDAYSAESTLLSGYLGASLPIGKFTFNGGARVESFNQNIMSEGLMENVDNNNLNILPFANVSYDINDKMLLRAAYSKTINRPSFRELAPFNFYDFEMRANIVGNSNLKQSEIQNIDLRWELYPSENESISIGTFYKSFKNPIEMFIQPNQNTIFTYENAEAATSAGIEVEVKKSFKDISHFDLIHHSSLSLNASLIHSTMTLGENSMEVNSERPLQGQSPYVVNLGYYYDNPQTGWAFNLLYNTYGQRIYSVGDGQNSYPWYEMPRQLIDLNISKEFNNNWEVSLNVENLLNAKYQLYVDGNADGKIDTSNENDNMVMESYSGQAFTLGLSYKF</sequence>
<dbReference type="InterPro" id="IPR008969">
    <property type="entry name" value="CarboxyPept-like_regulatory"/>
</dbReference>
<dbReference type="Pfam" id="PF07715">
    <property type="entry name" value="Plug"/>
    <property type="match status" value="1"/>
</dbReference>
<dbReference type="Gene3D" id="2.60.40.1120">
    <property type="entry name" value="Carboxypeptidase-like, regulatory domain"/>
    <property type="match status" value="1"/>
</dbReference>
<dbReference type="Pfam" id="PF13715">
    <property type="entry name" value="CarbopepD_reg_2"/>
    <property type="match status" value="1"/>
</dbReference>
<evidence type="ECO:0000256" key="9">
    <source>
        <dbReference type="RuleBase" id="RU003357"/>
    </source>
</evidence>
<dbReference type="Pfam" id="PF00593">
    <property type="entry name" value="TonB_dep_Rec_b-barrel"/>
    <property type="match status" value="1"/>
</dbReference>
<evidence type="ECO:0000256" key="6">
    <source>
        <dbReference type="ARBA" id="ARBA00023136"/>
    </source>
</evidence>
<feature type="signal peptide" evidence="10">
    <location>
        <begin position="1"/>
        <end position="24"/>
    </location>
</feature>
<dbReference type="PROSITE" id="PS52016">
    <property type="entry name" value="TONB_DEPENDENT_REC_3"/>
    <property type="match status" value="1"/>
</dbReference>
<organism evidence="13 14">
    <name type="scientific">Sediminitomix flava</name>
    <dbReference type="NCBI Taxonomy" id="379075"/>
    <lineage>
        <taxon>Bacteria</taxon>
        <taxon>Pseudomonadati</taxon>
        <taxon>Bacteroidota</taxon>
        <taxon>Cytophagia</taxon>
        <taxon>Cytophagales</taxon>
        <taxon>Flammeovirgaceae</taxon>
        <taxon>Sediminitomix</taxon>
    </lineage>
</organism>
<dbReference type="InterPro" id="IPR039426">
    <property type="entry name" value="TonB-dep_rcpt-like"/>
</dbReference>
<evidence type="ECO:0000256" key="7">
    <source>
        <dbReference type="ARBA" id="ARBA00023237"/>
    </source>
</evidence>
<dbReference type="InterPro" id="IPR000531">
    <property type="entry name" value="Beta-barrel_TonB"/>
</dbReference>
<dbReference type="InterPro" id="IPR012910">
    <property type="entry name" value="Plug_dom"/>
</dbReference>
<proteinExistence type="inferred from homology"/>
<comment type="similarity">
    <text evidence="8 9">Belongs to the TonB-dependent receptor family.</text>
</comment>
<keyword evidence="7 8" id="KW-0998">Cell outer membrane</keyword>
<feature type="domain" description="TonB-dependent receptor-like beta-barrel" evidence="11">
    <location>
        <begin position="445"/>
        <end position="889"/>
    </location>
</feature>
<reference evidence="13 14" key="1">
    <citation type="submission" date="2018-03" db="EMBL/GenBank/DDBJ databases">
        <title>Genomic Encyclopedia of Archaeal and Bacterial Type Strains, Phase II (KMG-II): from individual species to whole genera.</title>
        <authorList>
            <person name="Goeker M."/>
        </authorList>
    </citation>
    <scope>NUCLEOTIDE SEQUENCE [LARGE SCALE GENOMIC DNA]</scope>
    <source>
        <strain evidence="13 14">DSM 28229</strain>
    </source>
</reference>